<evidence type="ECO:0000313" key="2">
    <source>
        <dbReference type="EMBL" id="CAE7284436.1"/>
    </source>
</evidence>
<feature type="region of interest" description="Disordered" evidence="1">
    <location>
        <begin position="80"/>
        <end position="100"/>
    </location>
</feature>
<proteinExistence type="predicted"/>
<name>A0A812NEX2_9DINO</name>
<comment type="caution">
    <text evidence="2">The sequence shown here is derived from an EMBL/GenBank/DDBJ whole genome shotgun (WGS) entry which is preliminary data.</text>
</comment>
<protein>
    <submittedName>
        <fullName evidence="2">Uncharacterized protein</fullName>
    </submittedName>
</protein>
<accession>A0A812NEX2</accession>
<dbReference type="Proteomes" id="UP000604046">
    <property type="component" value="Unassembled WGS sequence"/>
</dbReference>
<dbReference type="AlphaFoldDB" id="A0A812NEX2"/>
<dbReference type="EMBL" id="CAJNDS010001846">
    <property type="protein sequence ID" value="CAE7284436.1"/>
    <property type="molecule type" value="Genomic_DNA"/>
</dbReference>
<feature type="region of interest" description="Disordered" evidence="1">
    <location>
        <begin position="1"/>
        <end position="32"/>
    </location>
</feature>
<gene>
    <name evidence="2" type="ORF">SNAT2548_LOCUS15065</name>
</gene>
<evidence type="ECO:0000256" key="1">
    <source>
        <dbReference type="SAM" id="MobiDB-lite"/>
    </source>
</evidence>
<reference evidence="2" key="1">
    <citation type="submission" date="2021-02" db="EMBL/GenBank/DDBJ databases">
        <authorList>
            <person name="Dougan E. K."/>
            <person name="Rhodes N."/>
            <person name="Thang M."/>
            <person name="Chan C."/>
        </authorList>
    </citation>
    <scope>NUCLEOTIDE SEQUENCE</scope>
</reference>
<feature type="compositionally biased region" description="Basic and acidic residues" evidence="1">
    <location>
        <begin position="15"/>
        <end position="28"/>
    </location>
</feature>
<sequence length="100" mass="10874">MTTLTLEASAVQEAQDTKRAGRSQEVDKPSSSIRPLETHVAFLLRGFAAIRHVQATSVRTRLYCPRFFSACPREGCASQVSRKVGPTGVEPELNQATACP</sequence>
<organism evidence="2 3">
    <name type="scientific">Symbiodinium natans</name>
    <dbReference type="NCBI Taxonomy" id="878477"/>
    <lineage>
        <taxon>Eukaryota</taxon>
        <taxon>Sar</taxon>
        <taxon>Alveolata</taxon>
        <taxon>Dinophyceae</taxon>
        <taxon>Suessiales</taxon>
        <taxon>Symbiodiniaceae</taxon>
        <taxon>Symbiodinium</taxon>
    </lineage>
</organism>
<keyword evidence="3" id="KW-1185">Reference proteome</keyword>
<evidence type="ECO:0000313" key="3">
    <source>
        <dbReference type="Proteomes" id="UP000604046"/>
    </source>
</evidence>